<accession>A0A166HKN5</accession>
<comment type="caution">
    <text evidence="3">The sequence shown here is derived from an EMBL/GenBank/DDBJ whole genome shotgun (WGS) entry which is preliminary data.</text>
</comment>
<evidence type="ECO:0000259" key="2">
    <source>
        <dbReference type="SMART" id="SM00829"/>
    </source>
</evidence>
<dbReference type="RefSeq" id="WP_236713621.1">
    <property type="nucleotide sequence ID" value="NZ_LIIN01000073.1"/>
</dbReference>
<keyword evidence="1" id="KW-0521">NADP</keyword>
<reference evidence="3 4" key="1">
    <citation type="submission" date="2015-08" db="EMBL/GenBank/DDBJ databases">
        <title>Draft Genome Sequence of Rathayibacter sp. Strain VKM Ac-2596 Isolated from Leaf Gall Induced by Plant-Parasitic Nematodes.</title>
        <authorList>
            <person name="Vasilenko O.V."/>
            <person name="Starodumova I.P."/>
            <person name="Tarlachkov S.V."/>
            <person name="Dorofeeva L.V."/>
            <person name="Evtushenko L.I."/>
        </authorList>
    </citation>
    <scope>NUCLEOTIDE SEQUENCE [LARGE SCALE GENOMIC DNA]</scope>
    <source>
        <strain evidence="3 4">VKM Ac-2596</strain>
    </source>
</reference>
<gene>
    <name evidence="3" type="primary">qorA_1</name>
    <name evidence="3" type="ORF">ACH61_02100</name>
</gene>
<evidence type="ECO:0000256" key="1">
    <source>
        <dbReference type="ARBA" id="ARBA00022857"/>
    </source>
</evidence>
<dbReference type="InterPro" id="IPR051603">
    <property type="entry name" value="Zinc-ADH_QOR/CCCR"/>
</dbReference>
<dbReference type="GO" id="GO:0003960">
    <property type="term" value="F:quinone reductase (NADPH) activity"/>
    <property type="evidence" value="ECO:0007669"/>
    <property type="project" value="UniProtKB-EC"/>
</dbReference>
<evidence type="ECO:0000313" key="4">
    <source>
        <dbReference type="Proteomes" id="UP000076717"/>
    </source>
</evidence>
<name>A0A166HKN5_9MICO</name>
<dbReference type="Gene3D" id="3.40.50.720">
    <property type="entry name" value="NAD(P)-binding Rossmann-like Domain"/>
    <property type="match status" value="1"/>
</dbReference>
<keyword evidence="3" id="KW-0560">Oxidoreductase</keyword>
<dbReference type="InterPro" id="IPR020843">
    <property type="entry name" value="ER"/>
</dbReference>
<dbReference type="AlphaFoldDB" id="A0A166HKN5"/>
<protein>
    <submittedName>
        <fullName evidence="3">Quinone oxidoreductase 1</fullName>
        <ecNumber evidence="3">1.6.5.5</ecNumber>
    </submittedName>
</protein>
<evidence type="ECO:0000313" key="3">
    <source>
        <dbReference type="EMBL" id="KZX20775.1"/>
    </source>
</evidence>
<organism evidence="3 4">
    <name type="scientific">Rathayibacter tanaceti</name>
    <dbReference type="NCBI Taxonomy" id="1671680"/>
    <lineage>
        <taxon>Bacteria</taxon>
        <taxon>Bacillati</taxon>
        <taxon>Actinomycetota</taxon>
        <taxon>Actinomycetes</taxon>
        <taxon>Micrococcales</taxon>
        <taxon>Microbacteriaceae</taxon>
        <taxon>Rathayibacter</taxon>
    </lineage>
</organism>
<dbReference type="PANTHER" id="PTHR44154">
    <property type="entry name" value="QUINONE OXIDOREDUCTASE"/>
    <property type="match status" value="1"/>
</dbReference>
<dbReference type="InterPro" id="IPR013154">
    <property type="entry name" value="ADH-like_N"/>
</dbReference>
<sequence length="167" mass="16625">MARFVQYERFGGPEVLEVVEAPDPQATPGSVVVAVRAAGVNPIEWKIRSGLRPSAPLSGPRRIGSDASGVVTALGEGVSGWSVGDEVIVSGAVGTYATAVAVAPESLDALPEGLGFEEAAALGIPVSTAYQAVVSLGVAEGSTFLVHAGAGAVGRAAVQFALDRGAG</sequence>
<dbReference type="EC" id="1.6.5.5" evidence="3"/>
<dbReference type="EMBL" id="LIIN01000073">
    <property type="protein sequence ID" value="KZX20775.1"/>
    <property type="molecule type" value="Genomic_DNA"/>
</dbReference>
<dbReference type="SUPFAM" id="SSF50129">
    <property type="entry name" value="GroES-like"/>
    <property type="match status" value="1"/>
</dbReference>
<proteinExistence type="predicted"/>
<keyword evidence="4" id="KW-1185">Reference proteome</keyword>
<dbReference type="Pfam" id="PF08240">
    <property type="entry name" value="ADH_N"/>
    <property type="match status" value="1"/>
</dbReference>
<dbReference type="Proteomes" id="UP000076717">
    <property type="component" value="Unassembled WGS sequence"/>
</dbReference>
<dbReference type="InterPro" id="IPR011032">
    <property type="entry name" value="GroES-like_sf"/>
</dbReference>
<dbReference type="PANTHER" id="PTHR44154:SF1">
    <property type="entry name" value="QUINONE OXIDOREDUCTASE"/>
    <property type="match status" value="1"/>
</dbReference>
<feature type="domain" description="Enoyl reductase (ER)" evidence="2">
    <location>
        <begin position="11"/>
        <end position="167"/>
    </location>
</feature>
<dbReference type="Gene3D" id="3.90.180.10">
    <property type="entry name" value="Medium-chain alcohol dehydrogenases, catalytic domain"/>
    <property type="match status" value="1"/>
</dbReference>
<dbReference type="SMART" id="SM00829">
    <property type="entry name" value="PKS_ER"/>
    <property type="match status" value="1"/>
</dbReference>